<dbReference type="OMA" id="DYQKFSQ"/>
<protein>
    <submittedName>
        <fullName evidence="5">Uncharacterized protein</fullName>
    </submittedName>
</protein>
<dbReference type="Proteomes" id="UP000005666">
    <property type="component" value="Chromosome 5"/>
</dbReference>
<organism evidence="5 6">
    <name type="scientific">Tetrapisispora phaffii (strain ATCC 24235 / CBS 4417 / NBRC 1672 / NRRL Y-8282 / UCD 70-5)</name>
    <name type="common">Yeast</name>
    <name type="synonym">Fabospora phaffii</name>
    <dbReference type="NCBI Taxonomy" id="1071381"/>
    <lineage>
        <taxon>Eukaryota</taxon>
        <taxon>Fungi</taxon>
        <taxon>Dikarya</taxon>
        <taxon>Ascomycota</taxon>
        <taxon>Saccharomycotina</taxon>
        <taxon>Saccharomycetes</taxon>
        <taxon>Saccharomycetales</taxon>
        <taxon>Saccharomycetaceae</taxon>
        <taxon>Tetrapisispora</taxon>
    </lineage>
</organism>
<feature type="compositionally biased region" description="Polar residues" evidence="2">
    <location>
        <begin position="645"/>
        <end position="658"/>
    </location>
</feature>
<keyword evidence="1" id="KW-0175">Coiled coil</keyword>
<evidence type="ECO:0000256" key="2">
    <source>
        <dbReference type="SAM" id="MobiDB-lite"/>
    </source>
</evidence>
<dbReference type="SUPFAM" id="SSF47473">
    <property type="entry name" value="EF-hand"/>
    <property type="match status" value="2"/>
</dbReference>
<feature type="compositionally biased region" description="Basic and acidic residues" evidence="2">
    <location>
        <begin position="593"/>
        <end position="606"/>
    </location>
</feature>
<keyword evidence="6" id="KW-1185">Reference proteome</keyword>
<feature type="coiled-coil region" evidence="1">
    <location>
        <begin position="297"/>
        <end position="387"/>
    </location>
</feature>
<sequence>MSAQQGSIPALSKNDIAKFTQLYQRSKSPDQNFISGEQARGIFMKANIGTDILGSIWALTDVNAAGVLTEPQFVMAMHLIQLFLNKSITIDHLPSVLPQYLWDSISMPGTPSTAASPALSKASLSSTVTGNWTLSQSKKQEFDRIFESLDVDKQGRLSSSKLVPFFLSSKLSQDVLAYVWDLADFNNSSDFSKKEFAIAMFLIQKKKAGVELPEALPQSLLDSVNFQPSAAVPDVKTVNRNVAPSAVSAIPSDSFPAATNAASMTTSAAAAAAAAAPIAAVAAATTTAAASAPVDKEKRINNELNRINATKKQIETKLEDLHVTHDKNVKETEQLELNLIQRQNELKALQKHLDQLELDNTSELTKINQLNENLKIAIKKKNDFTKNITTLKSSSETLTKKIEEDQIKYKQQSSLLDVNRKQLETTETKNNNFQSELSLLSASLPTFISKFTSFLENQKIVEQQHAKLQEKYKGLDNRNNELKAYETKIAEETKEIEDNEQKCDQKIDRLQQLFDEFTARQKEYEAENDKLKSRHVDYAQELQELTERQMKLNLGDIPDNVDDILIKLDMYNKKTVDVDSKIESPSGAASTEGDAREGSDVFDKDIPVIGSQTEGEPDDEQTLENAAEILDDRFEGDLNEYGIPRSQSLTSSVTNNPPLSLREDTIDLQYNAENLAAKEHDLTDQKTSNLETEKDSATPSNDDKEELDLSDNINELQGQSTKPTENYNDIDEEFPPIQEPQLEESDSSDEDEDEDEIPKKDEVAAALNDEFGNLDITPDEGTKPNNEVVDTAETLTTAE</sequence>
<dbReference type="GO" id="GO:0005509">
    <property type="term" value="F:calcium ion binding"/>
    <property type="evidence" value="ECO:0007669"/>
    <property type="project" value="InterPro"/>
</dbReference>
<evidence type="ECO:0000313" key="6">
    <source>
        <dbReference type="Proteomes" id="UP000005666"/>
    </source>
</evidence>
<feature type="compositionally biased region" description="Acidic residues" evidence="2">
    <location>
        <begin position="741"/>
        <end position="756"/>
    </location>
</feature>
<dbReference type="STRING" id="1071381.G8BTA7"/>
<feature type="coiled-coil region" evidence="1">
    <location>
        <begin position="458"/>
        <end position="548"/>
    </location>
</feature>
<dbReference type="PANTHER" id="PTHR11216">
    <property type="entry name" value="EH DOMAIN"/>
    <property type="match status" value="1"/>
</dbReference>
<dbReference type="AlphaFoldDB" id="G8BTA7"/>
<feature type="compositionally biased region" description="Polar residues" evidence="2">
    <location>
        <begin position="711"/>
        <end position="727"/>
    </location>
</feature>
<dbReference type="PANTHER" id="PTHR11216:SF170">
    <property type="entry name" value="DYNAMIN ASSOCIATED PROTEIN 160, ISOFORM D"/>
    <property type="match status" value="1"/>
</dbReference>
<evidence type="ECO:0000259" key="4">
    <source>
        <dbReference type="PROSITE" id="PS50222"/>
    </source>
</evidence>
<dbReference type="PROSITE" id="PS50031">
    <property type="entry name" value="EH"/>
    <property type="match status" value="2"/>
</dbReference>
<dbReference type="GO" id="GO:0016197">
    <property type="term" value="P:endosomal transport"/>
    <property type="evidence" value="ECO:0007669"/>
    <property type="project" value="TreeGrafter"/>
</dbReference>
<name>G8BTA7_TETPH</name>
<dbReference type="Pfam" id="PF12763">
    <property type="entry name" value="EH"/>
    <property type="match status" value="2"/>
</dbReference>
<proteinExistence type="predicted"/>
<dbReference type="EMBL" id="HE612860">
    <property type="protein sequence ID" value="CCE63135.1"/>
    <property type="molecule type" value="Genomic_DNA"/>
</dbReference>
<dbReference type="GO" id="GO:0006897">
    <property type="term" value="P:endocytosis"/>
    <property type="evidence" value="ECO:0007669"/>
    <property type="project" value="TreeGrafter"/>
</dbReference>
<dbReference type="KEGG" id="tpf:TPHA_0E00390"/>
<dbReference type="PROSITE" id="PS50222">
    <property type="entry name" value="EF_HAND_2"/>
    <property type="match status" value="1"/>
</dbReference>
<evidence type="ECO:0000256" key="1">
    <source>
        <dbReference type="SAM" id="Coils"/>
    </source>
</evidence>
<evidence type="ECO:0000313" key="5">
    <source>
        <dbReference type="EMBL" id="CCE63135.1"/>
    </source>
</evidence>
<dbReference type="InterPro" id="IPR000261">
    <property type="entry name" value="EH_dom"/>
</dbReference>
<feature type="domain" description="EH" evidence="3">
    <location>
        <begin position="138"/>
        <end position="227"/>
    </location>
</feature>
<accession>G8BTA7</accession>
<dbReference type="eggNOG" id="KOG0998">
    <property type="taxonomic scope" value="Eukaryota"/>
</dbReference>
<dbReference type="SMART" id="SM00027">
    <property type="entry name" value="EH"/>
    <property type="match status" value="2"/>
</dbReference>
<dbReference type="GO" id="GO:0005886">
    <property type="term" value="C:plasma membrane"/>
    <property type="evidence" value="ECO:0007669"/>
    <property type="project" value="TreeGrafter"/>
</dbReference>
<dbReference type="CDD" id="cd00052">
    <property type="entry name" value="EH"/>
    <property type="match status" value="2"/>
</dbReference>
<reference evidence="5 6" key="1">
    <citation type="journal article" date="2011" name="Proc. Natl. Acad. Sci. U.S.A.">
        <title>Evolutionary erosion of yeast sex chromosomes by mating-type switching accidents.</title>
        <authorList>
            <person name="Gordon J.L."/>
            <person name="Armisen D."/>
            <person name="Proux-Wera E."/>
            <person name="Oheigeartaigh S.S."/>
            <person name="Byrne K.P."/>
            <person name="Wolfe K.H."/>
        </authorList>
    </citation>
    <scope>NUCLEOTIDE SEQUENCE [LARGE SCALE GENOMIC DNA]</scope>
    <source>
        <strain evidence="6">ATCC 24235 / CBS 4417 / NBRC 1672 / NRRL Y-8282 / UCD 70-5</strain>
    </source>
</reference>
<dbReference type="GO" id="GO:0005737">
    <property type="term" value="C:cytoplasm"/>
    <property type="evidence" value="ECO:0007669"/>
    <property type="project" value="TreeGrafter"/>
</dbReference>
<dbReference type="SUPFAM" id="SSF57997">
    <property type="entry name" value="Tropomyosin"/>
    <property type="match status" value="1"/>
</dbReference>
<dbReference type="Gene3D" id="1.10.238.10">
    <property type="entry name" value="EF-hand"/>
    <property type="match status" value="2"/>
</dbReference>
<feature type="domain" description="EH" evidence="3">
    <location>
        <begin position="15"/>
        <end position="108"/>
    </location>
</feature>
<dbReference type="RefSeq" id="XP_003685569.1">
    <property type="nucleotide sequence ID" value="XM_003685521.1"/>
</dbReference>
<dbReference type="InterPro" id="IPR011992">
    <property type="entry name" value="EF-hand-dom_pair"/>
</dbReference>
<dbReference type="HOGENOM" id="CLU_002993_0_0_1"/>
<feature type="region of interest" description="Disordered" evidence="2">
    <location>
        <begin position="582"/>
        <end position="799"/>
    </location>
</feature>
<evidence type="ECO:0000259" key="3">
    <source>
        <dbReference type="PROSITE" id="PS50031"/>
    </source>
</evidence>
<dbReference type="GeneID" id="11531285"/>
<feature type="domain" description="EF-hand" evidence="4">
    <location>
        <begin position="137"/>
        <end position="172"/>
    </location>
</feature>
<dbReference type="InterPro" id="IPR002048">
    <property type="entry name" value="EF_hand_dom"/>
</dbReference>
<dbReference type="OrthoDB" id="524326at2759"/>
<gene>
    <name evidence="5" type="primary">TPHA0E00390</name>
    <name evidence="5" type="ordered locus">TPHA_0E00390</name>
</gene>